<evidence type="ECO:0000313" key="2">
    <source>
        <dbReference type="EMBL" id="GJS49928.1"/>
    </source>
</evidence>
<evidence type="ECO:0000313" key="3">
    <source>
        <dbReference type="Proteomes" id="UP001151760"/>
    </source>
</evidence>
<protein>
    <submittedName>
        <fullName evidence="2">Uncharacterized protein</fullName>
    </submittedName>
</protein>
<feature type="compositionally biased region" description="Basic and acidic residues" evidence="1">
    <location>
        <begin position="132"/>
        <end position="144"/>
    </location>
</feature>
<keyword evidence="3" id="KW-1185">Reference proteome</keyword>
<name>A0ABQ4WAT0_9ASTR</name>
<feature type="region of interest" description="Disordered" evidence="1">
    <location>
        <begin position="120"/>
        <end position="146"/>
    </location>
</feature>
<accession>A0ABQ4WAT0</accession>
<proteinExistence type="predicted"/>
<reference evidence="2" key="2">
    <citation type="submission" date="2022-01" db="EMBL/GenBank/DDBJ databases">
        <authorList>
            <person name="Yamashiro T."/>
            <person name="Shiraishi A."/>
            <person name="Satake H."/>
            <person name="Nakayama K."/>
        </authorList>
    </citation>
    <scope>NUCLEOTIDE SEQUENCE</scope>
</reference>
<evidence type="ECO:0000256" key="1">
    <source>
        <dbReference type="SAM" id="MobiDB-lite"/>
    </source>
</evidence>
<comment type="caution">
    <text evidence="2">The sequence shown here is derived from an EMBL/GenBank/DDBJ whole genome shotgun (WGS) entry which is preliminary data.</text>
</comment>
<organism evidence="2 3">
    <name type="scientific">Tanacetum coccineum</name>
    <dbReference type="NCBI Taxonomy" id="301880"/>
    <lineage>
        <taxon>Eukaryota</taxon>
        <taxon>Viridiplantae</taxon>
        <taxon>Streptophyta</taxon>
        <taxon>Embryophyta</taxon>
        <taxon>Tracheophyta</taxon>
        <taxon>Spermatophyta</taxon>
        <taxon>Magnoliopsida</taxon>
        <taxon>eudicotyledons</taxon>
        <taxon>Gunneridae</taxon>
        <taxon>Pentapetalae</taxon>
        <taxon>asterids</taxon>
        <taxon>campanulids</taxon>
        <taxon>Asterales</taxon>
        <taxon>Asteraceae</taxon>
        <taxon>Asteroideae</taxon>
        <taxon>Anthemideae</taxon>
        <taxon>Anthemidinae</taxon>
        <taxon>Tanacetum</taxon>
    </lineage>
</organism>
<gene>
    <name evidence="2" type="ORF">Tco_0600049</name>
</gene>
<dbReference type="EMBL" id="BQNB010008479">
    <property type="protein sequence ID" value="GJS49928.1"/>
    <property type="molecule type" value="Genomic_DNA"/>
</dbReference>
<reference evidence="2" key="1">
    <citation type="journal article" date="2022" name="Int. J. Mol. Sci.">
        <title>Draft Genome of Tanacetum Coccineum: Genomic Comparison of Closely Related Tanacetum-Family Plants.</title>
        <authorList>
            <person name="Yamashiro T."/>
            <person name="Shiraishi A."/>
            <person name="Nakayama K."/>
            <person name="Satake H."/>
        </authorList>
    </citation>
    <scope>NUCLEOTIDE SEQUENCE</scope>
</reference>
<sequence>MLGQVFSTEDDKSEILRSLPSAWSKSLCENVVKGSTASSSRTQYVAFVSENTELFARRNGLEIAGGHDFKRMKKFYKKTGRKLQFDAKEPVGFDKTKVECYNCHKTVAFEDSVVNKGNQDNRRRYAWNSGNKDGRRSGKQEDSKALVTIDGEGVGPVTQKKKKIML</sequence>
<dbReference type="Proteomes" id="UP001151760">
    <property type="component" value="Unassembled WGS sequence"/>
</dbReference>